<comment type="caution">
    <text evidence="3">The sequence shown here is derived from an EMBL/GenBank/DDBJ whole genome shotgun (WGS) entry which is preliminary data.</text>
</comment>
<feature type="compositionally biased region" description="Polar residues" evidence="1">
    <location>
        <begin position="1"/>
        <end position="11"/>
    </location>
</feature>
<organism evidence="3 4">
    <name type="scientific">Bacillus cereus HuA3-9</name>
    <dbReference type="NCBI Taxonomy" id="1053205"/>
    <lineage>
        <taxon>Bacteria</taxon>
        <taxon>Bacillati</taxon>
        <taxon>Bacillota</taxon>
        <taxon>Bacilli</taxon>
        <taxon>Bacillales</taxon>
        <taxon>Bacillaceae</taxon>
        <taxon>Bacillus</taxon>
        <taxon>Bacillus cereus group</taxon>
    </lineage>
</organism>
<evidence type="ECO:0000256" key="1">
    <source>
        <dbReference type="SAM" id="MobiDB-lite"/>
    </source>
</evidence>
<evidence type="ECO:0000313" key="4">
    <source>
        <dbReference type="Proteomes" id="UP000014003"/>
    </source>
</evidence>
<dbReference type="EMBL" id="AHDZ01000072">
    <property type="protein sequence ID" value="EOO11248.1"/>
    <property type="molecule type" value="Genomic_DNA"/>
</dbReference>
<dbReference type="Proteomes" id="UP000014003">
    <property type="component" value="Unassembled WGS sequence"/>
</dbReference>
<feature type="region of interest" description="Disordered" evidence="1">
    <location>
        <begin position="1"/>
        <end position="21"/>
    </location>
</feature>
<reference evidence="3 4" key="1">
    <citation type="submission" date="2012-12" db="EMBL/GenBank/DDBJ databases">
        <title>The Genome Sequence of Bacillus cereus HuA3-9.</title>
        <authorList>
            <consortium name="The Broad Institute Genome Sequencing Platform"/>
            <consortium name="The Broad Institute Genome Sequencing Center for Infectious Disease"/>
            <person name="Feldgarden M."/>
            <person name="Van der Auwera G.A."/>
            <person name="Mahillon J."/>
            <person name="Duprez V."/>
            <person name="Timmery S."/>
            <person name="Mattelet C."/>
            <person name="Dierick K."/>
            <person name="Sun M."/>
            <person name="Yu Z."/>
            <person name="Zhu L."/>
            <person name="Hu X."/>
            <person name="Shank E.B."/>
            <person name="Swiecicka I."/>
            <person name="Hansen B.M."/>
            <person name="Andrup L."/>
            <person name="Walker B."/>
            <person name="Young S.K."/>
            <person name="Zeng Q."/>
            <person name="Gargeya S."/>
            <person name="Fitzgerald M."/>
            <person name="Haas B."/>
            <person name="Abouelleil A."/>
            <person name="Alvarado L."/>
            <person name="Arachchi H.M."/>
            <person name="Berlin A.M."/>
            <person name="Chapman S.B."/>
            <person name="Dewar J."/>
            <person name="Goldberg J."/>
            <person name="Griggs A."/>
            <person name="Gujja S."/>
            <person name="Hansen M."/>
            <person name="Howarth C."/>
            <person name="Imamovic A."/>
            <person name="Larimer J."/>
            <person name="McCowan C."/>
            <person name="Murphy C."/>
            <person name="Neiman D."/>
            <person name="Pearson M."/>
            <person name="Priest M."/>
            <person name="Roberts A."/>
            <person name="Saif S."/>
            <person name="Shea T."/>
            <person name="Sisk P."/>
            <person name="Sykes S."/>
            <person name="Wortman J."/>
            <person name="Nusbaum C."/>
            <person name="Birren B."/>
        </authorList>
    </citation>
    <scope>NUCLEOTIDE SEQUENCE [LARGE SCALE GENOMIC DNA]</scope>
    <source>
        <strain evidence="3 4">HuA3-9</strain>
    </source>
</reference>
<accession>R8CI40</accession>
<protein>
    <submittedName>
        <fullName evidence="3">Uncharacterized protein</fullName>
    </submittedName>
</protein>
<name>R8CI40_BACCE</name>
<sequence length="21" mass="2401">TEPYGSMQTEGMTEIRSEKLL</sequence>
<evidence type="ECO:0000313" key="3">
    <source>
        <dbReference type="EMBL" id="EOO11248.1"/>
    </source>
</evidence>
<feature type="non-terminal residue" evidence="3">
    <location>
        <position position="1"/>
    </location>
</feature>
<dbReference type="AlphaFoldDB" id="R8CI40"/>
<dbReference type="HOGENOM" id="CLU_3427298_0_0_9"/>
<proteinExistence type="predicted"/>
<dbReference type="EMBL" id="AHDZ01000092">
    <property type="protein sequence ID" value="EOO08750.1"/>
    <property type="molecule type" value="Genomic_DNA"/>
</dbReference>
<gene>
    <name evidence="3" type="ORF">IGA_05762</name>
    <name evidence="2" type="ORF">IGA_06324</name>
</gene>
<evidence type="ECO:0000313" key="2">
    <source>
        <dbReference type="EMBL" id="EOO08750.1"/>
    </source>
</evidence>